<gene>
    <name evidence="1" type="ORF">AAF712_010209</name>
</gene>
<reference evidence="1 2" key="1">
    <citation type="submission" date="2024-05" db="EMBL/GenBank/DDBJ databases">
        <title>A draft genome resource for the thread blight pathogen Marasmius tenuissimus strain MS-2.</title>
        <authorList>
            <person name="Yulfo-Soto G.E."/>
            <person name="Baruah I.K."/>
            <person name="Amoako-Attah I."/>
            <person name="Bukari Y."/>
            <person name="Meinhardt L.W."/>
            <person name="Bailey B.A."/>
            <person name="Cohen S.P."/>
        </authorList>
    </citation>
    <scope>NUCLEOTIDE SEQUENCE [LARGE SCALE GENOMIC DNA]</scope>
    <source>
        <strain evidence="1 2">MS-2</strain>
    </source>
</reference>
<evidence type="ECO:0000313" key="1">
    <source>
        <dbReference type="EMBL" id="KAL0062888.1"/>
    </source>
</evidence>
<dbReference type="Proteomes" id="UP001437256">
    <property type="component" value="Unassembled WGS sequence"/>
</dbReference>
<protein>
    <submittedName>
        <fullName evidence="1">Uncharacterized protein</fullName>
    </submittedName>
</protein>
<dbReference type="InterPro" id="IPR041078">
    <property type="entry name" value="Plavaka"/>
</dbReference>
<accession>A0ABR2ZNA0</accession>
<organism evidence="1 2">
    <name type="scientific">Marasmius tenuissimus</name>
    <dbReference type="NCBI Taxonomy" id="585030"/>
    <lineage>
        <taxon>Eukaryota</taxon>
        <taxon>Fungi</taxon>
        <taxon>Dikarya</taxon>
        <taxon>Basidiomycota</taxon>
        <taxon>Agaricomycotina</taxon>
        <taxon>Agaricomycetes</taxon>
        <taxon>Agaricomycetidae</taxon>
        <taxon>Agaricales</taxon>
        <taxon>Marasmiineae</taxon>
        <taxon>Marasmiaceae</taxon>
        <taxon>Marasmius</taxon>
    </lineage>
</organism>
<sequence>MFNTTYSHNTHLRQSATCKYWMSYSKTRQIEEPSITANVEDFSSRLQDFGHAADDFEIGEAGPGPTTVEGNRGLKRMLGRLPHSLNVAESQWYFEPHKLGGQVIRMGTTLYERWRARFACNEETLVNNDDENQFYSPFASKLDWQIAQWAVQESVGQGAFDRLLKIPGVLDHLQLSFKNSRQLNKINAPADETFAVRYRDPLEAIKALWGDPSLAEHLVYKLSKMFADPEKLRRAYSEMWTGKWWWAMQSQLKQREAMIAPIILATNKTQLTQFSGSRSAYPVYLTLGNIPRHIRRRSSQQACILVAYLPVDKIAKRGLTKREHSARYSQLFYESMRFLLSPIAQVSQSGVEMVGGDSSVRRVHLIVSCYVANYPEQCLVGCSKYGTCLKCQCSKADLADMDEKSKQTQIWTTGVIDTAKITTRSVPQYVKRCMEQAVSGLVYKPFWTDFWDTNVYLALTPDVLHQLYQGVFKHLVNWCQSILSEDELDLQVRCLPGAMGARQFKKGWSALSQISGSERKHMAKLLVACLVGSAMPPKAIKACHVILNFIYLAQFTFHDEDSLSKMQSSLTVWEAHQDAFIEAGTREDFNIPKFHSLVHYMEMIRMFGSTDNYNTKMFERLHIDFVKKGWRASNKWNEFLQMTAWLTRQENVAVFNRYIGHRKCEQLENPPPPHDITSLAVAFQAKWEMHLTKHPSATRSIKSIENLHKVLLFGKHLAAFLLLHQGSPLRNILFSTLELFHTLKFTLQTDNGEEIPETVHCTSIRRDPVIVLTQDSDSVNGLGGTRIARLQVLFRLPKVVNFPGLGPFPAHKSWPTYPLASVEWYTKPTITPSERLLHGYHSALKAYIPDKVTPQWSIIPLCKICQTCMLLPNFKKSPREDDWTAQNVLDKADHFFANHLQSVQ</sequence>
<name>A0ABR2ZNA0_9AGAR</name>
<dbReference type="EMBL" id="JBBXMP010000093">
    <property type="protein sequence ID" value="KAL0062888.1"/>
    <property type="molecule type" value="Genomic_DNA"/>
</dbReference>
<dbReference type="Pfam" id="PF18759">
    <property type="entry name" value="Plavaka"/>
    <property type="match status" value="1"/>
</dbReference>
<evidence type="ECO:0000313" key="2">
    <source>
        <dbReference type="Proteomes" id="UP001437256"/>
    </source>
</evidence>
<comment type="caution">
    <text evidence="1">The sequence shown here is derived from an EMBL/GenBank/DDBJ whole genome shotgun (WGS) entry which is preliminary data.</text>
</comment>
<keyword evidence="2" id="KW-1185">Reference proteome</keyword>
<proteinExistence type="predicted"/>